<organism evidence="3 4">
    <name type="scientific">Euroglyphus maynei</name>
    <name type="common">Mayne's house dust mite</name>
    <dbReference type="NCBI Taxonomy" id="6958"/>
    <lineage>
        <taxon>Eukaryota</taxon>
        <taxon>Metazoa</taxon>
        <taxon>Ecdysozoa</taxon>
        <taxon>Arthropoda</taxon>
        <taxon>Chelicerata</taxon>
        <taxon>Arachnida</taxon>
        <taxon>Acari</taxon>
        <taxon>Acariformes</taxon>
        <taxon>Sarcoptiformes</taxon>
        <taxon>Astigmata</taxon>
        <taxon>Psoroptidia</taxon>
        <taxon>Analgoidea</taxon>
        <taxon>Pyroglyphidae</taxon>
        <taxon>Pyroglyphinae</taxon>
        <taxon>Euroglyphus</taxon>
    </lineage>
</organism>
<dbReference type="GO" id="GO:0006869">
    <property type="term" value="P:lipid transport"/>
    <property type="evidence" value="ECO:0007669"/>
    <property type="project" value="UniProtKB-ARBA"/>
</dbReference>
<dbReference type="AlphaFoldDB" id="A0A1Y3AVI9"/>
<dbReference type="PROSITE" id="PS50003">
    <property type="entry name" value="PH_DOMAIN"/>
    <property type="match status" value="1"/>
</dbReference>
<dbReference type="SUPFAM" id="SSF50729">
    <property type="entry name" value="PH domain-like"/>
    <property type="match status" value="1"/>
</dbReference>
<proteinExistence type="inferred from homology"/>
<evidence type="ECO:0000259" key="2">
    <source>
        <dbReference type="PROSITE" id="PS50003"/>
    </source>
</evidence>
<gene>
    <name evidence="3" type="ORF">BLA29_011301</name>
</gene>
<dbReference type="SMART" id="SM00233">
    <property type="entry name" value="PH"/>
    <property type="match status" value="1"/>
</dbReference>
<feature type="non-terminal residue" evidence="3">
    <location>
        <position position="215"/>
    </location>
</feature>
<evidence type="ECO:0000256" key="1">
    <source>
        <dbReference type="ARBA" id="ARBA00008842"/>
    </source>
</evidence>
<dbReference type="InterPro" id="IPR001849">
    <property type="entry name" value="PH_domain"/>
</dbReference>
<feature type="domain" description="PH" evidence="2">
    <location>
        <begin position="28"/>
        <end position="122"/>
    </location>
</feature>
<name>A0A1Y3AVI9_EURMA</name>
<evidence type="ECO:0000313" key="3">
    <source>
        <dbReference type="EMBL" id="OTF71808.1"/>
    </source>
</evidence>
<sequence>QQRQPSNKWHILEGLKNESPLESIEHKPSLFTGYILKRRKRPLKGWHKRYFHLYNGILSYAKNYNDWQKQKLHGSTDIGLSVISCKPSSRRIDIDSDSGIFHLKAKKEDFNQWVQALRTHRLARQYEIAFSGTSNHNHIASLASITEDLNFFPQNPLKNSTSLSSNNNNNPITLNQKCDKLSSSSSLLLINQSNVNKIQEKLIKLSSMLKLIESG</sequence>
<dbReference type="Gene3D" id="2.30.29.30">
    <property type="entry name" value="Pleckstrin-homology domain (PH domain)/Phosphotyrosine-binding domain (PTB)"/>
    <property type="match status" value="1"/>
</dbReference>
<dbReference type="Proteomes" id="UP000194236">
    <property type="component" value="Unassembled WGS sequence"/>
</dbReference>
<comment type="caution">
    <text evidence="3">The sequence shown here is derived from an EMBL/GenBank/DDBJ whole genome shotgun (WGS) entry which is preliminary data.</text>
</comment>
<evidence type="ECO:0000313" key="4">
    <source>
        <dbReference type="Proteomes" id="UP000194236"/>
    </source>
</evidence>
<protein>
    <recommendedName>
        <fullName evidence="2">PH domain-containing protein</fullName>
    </recommendedName>
</protein>
<feature type="non-terminal residue" evidence="3">
    <location>
        <position position="1"/>
    </location>
</feature>
<dbReference type="OrthoDB" id="416222at2759"/>
<dbReference type="FunFam" id="2.30.29.30:FF:000011">
    <property type="entry name" value="Oxysterol-binding protein"/>
    <property type="match status" value="1"/>
</dbReference>
<comment type="similarity">
    <text evidence="1">Belongs to the OSBP family.</text>
</comment>
<reference evidence="3 4" key="1">
    <citation type="submission" date="2017-03" db="EMBL/GenBank/DDBJ databases">
        <title>Genome Survey of Euroglyphus maynei.</title>
        <authorList>
            <person name="Arlian L.G."/>
            <person name="Morgan M.S."/>
            <person name="Rider S.D."/>
        </authorList>
    </citation>
    <scope>NUCLEOTIDE SEQUENCE [LARGE SCALE GENOMIC DNA]</scope>
    <source>
        <strain evidence="3">Arlian Lab</strain>
        <tissue evidence="3">Whole body</tissue>
    </source>
</reference>
<dbReference type="InterPro" id="IPR011993">
    <property type="entry name" value="PH-like_dom_sf"/>
</dbReference>
<dbReference type="InterPro" id="IPR041680">
    <property type="entry name" value="PH_8"/>
</dbReference>
<keyword evidence="4" id="KW-1185">Reference proteome</keyword>
<dbReference type="EMBL" id="MUJZ01059204">
    <property type="protein sequence ID" value="OTF71808.1"/>
    <property type="molecule type" value="Genomic_DNA"/>
</dbReference>
<dbReference type="Pfam" id="PF15409">
    <property type="entry name" value="PH_8"/>
    <property type="match status" value="1"/>
</dbReference>
<accession>A0A1Y3AVI9</accession>